<dbReference type="InterPro" id="IPR036188">
    <property type="entry name" value="FAD/NAD-bd_sf"/>
</dbReference>
<sequence length="397" mass="43569">MRRPLTILISGVGVAGPALAYWLHRRGHRPILVERMPQLRVGGHAVDIRGTALEVVRRMGLVSAVRDARTQIDTLSVVRPDGRRTYDIRLRPSHETRGDHDVEIMRDDLVRILFDAIAEDVEVVFGDWLCAIAPHENGGVAVEFEHGSPREVDVVIGADGHHSSVRELTFGPEDRFTTHLGAYLSIYTLDNALGLADQAVLYNEPGRGAAMFTVRGNERAKAVLLFRSRPLDIDFGDPGMQWALLRERFDGMGWETARLIDALPHAHDFYFDEMSQVKMPYWSKGRVGLLGDAGFGPSPMSGQGTSLALIGAYLLAHHLSNTADPVEALALWESGFRQTVTQNQDLATGGLTALLPASRTAILARNQAVRMLPVLARLGLGFGGRVERASRAVILPD</sequence>
<dbReference type="EMBL" id="JAODWD010000004">
    <property type="protein sequence ID" value="MCT7660551.1"/>
    <property type="molecule type" value="Genomic_DNA"/>
</dbReference>
<dbReference type="Pfam" id="PF01494">
    <property type="entry name" value="FAD_binding_3"/>
    <property type="match status" value="1"/>
</dbReference>
<dbReference type="Proteomes" id="UP001206639">
    <property type="component" value="Unassembled WGS sequence"/>
</dbReference>
<evidence type="ECO:0000313" key="3">
    <source>
        <dbReference type="Proteomes" id="UP001206639"/>
    </source>
</evidence>
<dbReference type="InterPro" id="IPR002938">
    <property type="entry name" value="FAD-bd"/>
</dbReference>
<dbReference type="InterPro" id="IPR051704">
    <property type="entry name" value="FAD_aromatic-hydroxylase"/>
</dbReference>
<dbReference type="PRINTS" id="PR00420">
    <property type="entry name" value="RNGMNOXGNASE"/>
</dbReference>
<organism evidence="2 3">
    <name type="scientific">Mycobacterium deserti</name>
    <dbReference type="NCBI Taxonomy" id="2978347"/>
    <lineage>
        <taxon>Bacteria</taxon>
        <taxon>Bacillati</taxon>
        <taxon>Actinomycetota</taxon>
        <taxon>Actinomycetes</taxon>
        <taxon>Mycobacteriales</taxon>
        <taxon>Mycobacteriaceae</taxon>
        <taxon>Mycobacterium</taxon>
    </lineage>
</organism>
<keyword evidence="2" id="KW-0560">Oxidoreductase</keyword>
<dbReference type="SUPFAM" id="SSF51905">
    <property type="entry name" value="FAD/NAD(P)-binding domain"/>
    <property type="match status" value="1"/>
</dbReference>
<comment type="caution">
    <text evidence="2">The sequence shown here is derived from an EMBL/GenBank/DDBJ whole genome shotgun (WGS) entry which is preliminary data.</text>
</comment>
<dbReference type="GO" id="GO:0004497">
    <property type="term" value="F:monooxygenase activity"/>
    <property type="evidence" value="ECO:0007669"/>
    <property type="project" value="UniProtKB-KW"/>
</dbReference>
<gene>
    <name evidence="2" type="ORF">N4S67_19300</name>
</gene>
<keyword evidence="3" id="KW-1185">Reference proteome</keyword>
<dbReference type="PANTHER" id="PTHR46865:SF2">
    <property type="entry name" value="MONOOXYGENASE"/>
    <property type="match status" value="1"/>
</dbReference>
<name>A0ABT2MF17_9MYCO</name>
<evidence type="ECO:0000259" key="1">
    <source>
        <dbReference type="Pfam" id="PF01494"/>
    </source>
</evidence>
<feature type="domain" description="FAD-binding" evidence="1">
    <location>
        <begin position="6"/>
        <end position="320"/>
    </location>
</feature>
<accession>A0ABT2MF17</accession>
<dbReference type="Gene3D" id="3.30.9.10">
    <property type="entry name" value="D-Amino Acid Oxidase, subunit A, domain 2"/>
    <property type="match status" value="1"/>
</dbReference>
<dbReference type="PANTHER" id="PTHR46865">
    <property type="entry name" value="OXIDOREDUCTASE-RELATED"/>
    <property type="match status" value="1"/>
</dbReference>
<protein>
    <submittedName>
        <fullName evidence="2">FAD-dependent monooxygenase</fullName>
    </submittedName>
</protein>
<proteinExistence type="predicted"/>
<dbReference type="Gene3D" id="3.50.50.60">
    <property type="entry name" value="FAD/NAD(P)-binding domain"/>
    <property type="match status" value="1"/>
</dbReference>
<evidence type="ECO:0000313" key="2">
    <source>
        <dbReference type="EMBL" id="MCT7660551.1"/>
    </source>
</evidence>
<reference evidence="3" key="1">
    <citation type="submission" date="2023-07" db="EMBL/GenBank/DDBJ databases">
        <authorList>
            <person name="Deng Y."/>
            <person name="Zhang Y.-Q."/>
        </authorList>
    </citation>
    <scope>NUCLEOTIDE SEQUENCE [LARGE SCALE GENOMIC DNA]</scope>
    <source>
        <strain evidence="3">CPCC 205710</strain>
    </source>
</reference>
<dbReference type="RefSeq" id="WP_260994584.1">
    <property type="nucleotide sequence ID" value="NZ_JAODWD010000004.1"/>
</dbReference>
<keyword evidence="2" id="KW-0503">Monooxygenase</keyword>